<evidence type="ECO:0000256" key="8">
    <source>
        <dbReference type="ARBA" id="ARBA00034754"/>
    </source>
</evidence>
<reference evidence="14" key="1">
    <citation type="submission" date="2016-10" db="EMBL/GenBank/DDBJ databases">
        <authorList>
            <person name="Varghese N."/>
            <person name="Submissions S."/>
        </authorList>
    </citation>
    <scope>NUCLEOTIDE SEQUENCE [LARGE SCALE GENOMIC DNA]</scope>
    <source>
        <strain evidence="14">N6PO6</strain>
    </source>
</reference>
<evidence type="ECO:0000313" key="13">
    <source>
        <dbReference type="EMBL" id="SFN68749.1"/>
    </source>
</evidence>
<dbReference type="Gene3D" id="3.40.50.300">
    <property type="entry name" value="P-loop containing nucleotide triphosphate hydrolases"/>
    <property type="match status" value="1"/>
</dbReference>
<dbReference type="CDD" id="cd18138">
    <property type="entry name" value="HLD_clamp_pol_III_delta"/>
    <property type="match status" value="1"/>
</dbReference>
<evidence type="ECO:0000256" key="1">
    <source>
        <dbReference type="ARBA" id="ARBA00012417"/>
    </source>
</evidence>
<comment type="catalytic activity">
    <reaction evidence="9">
        <text>DNA(n) + a 2'-deoxyribonucleoside 5'-triphosphate = DNA(n+1) + diphosphate</text>
        <dbReference type="Rhea" id="RHEA:22508"/>
        <dbReference type="Rhea" id="RHEA-COMP:17339"/>
        <dbReference type="Rhea" id="RHEA-COMP:17340"/>
        <dbReference type="ChEBI" id="CHEBI:33019"/>
        <dbReference type="ChEBI" id="CHEBI:61560"/>
        <dbReference type="ChEBI" id="CHEBI:173112"/>
        <dbReference type="EC" id="2.7.7.7"/>
    </reaction>
</comment>
<dbReference type="FunFam" id="1.10.8.60:FF:000041">
    <property type="entry name" value="DNA polymerase III subunit delta"/>
    <property type="match status" value="1"/>
</dbReference>
<dbReference type="Gene3D" id="1.10.8.60">
    <property type="match status" value="1"/>
</dbReference>
<dbReference type="InterPro" id="IPR005790">
    <property type="entry name" value="DNA_polIII_delta"/>
</dbReference>
<dbReference type="GO" id="GO:0009360">
    <property type="term" value="C:DNA polymerase III complex"/>
    <property type="evidence" value="ECO:0007669"/>
    <property type="project" value="UniProtKB-UniRule"/>
</dbReference>
<dbReference type="AlphaFoldDB" id="A0A1I5B2L6"/>
<comment type="subunit">
    <text evidence="7">DNA polymerase III contains a core (composed of alpha, epsilon and theta chains) that associates with a tau subunit. This core dimerizes to form the POLIII' complex. PolIII' associates with the gamma complex (composed of gamma, delta, delta', psi and chi chains) and with the beta chain to form the complete DNA polymerase III complex.</text>
</comment>
<feature type="domain" description="DNA polymerase III subunit delta C-terminal" evidence="12">
    <location>
        <begin position="214"/>
        <end position="336"/>
    </location>
</feature>
<dbReference type="GO" id="GO:0003887">
    <property type="term" value="F:DNA-directed DNA polymerase activity"/>
    <property type="evidence" value="ECO:0007669"/>
    <property type="project" value="UniProtKB-UniRule"/>
</dbReference>
<evidence type="ECO:0000259" key="11">
    <source>
        <dbReference type="Pfam" id="PF06144"/>
    </source>
</evidence>
<evidence type="ECO:0000256" key="3">
    <source>
        <dbReference type="ARBA" id="ARBA00022679"/>
    </source>
</evidence>
<dbReference type="EMBL" id="FOVC01000014">
    <property type="protein sequence ID" value="SFN68749.1"/>
    <property type="molecule type" value="Genomic_DNA"/>
</dbReference>
<keyword evidence="14" id="KW-1185">Reference proteome</keyword>
<keyword evidence="3" id="KW-0808">Transferase</keyword>
<dbReference type="NCBIfam" id="TIGR01128">
    <property type="entry name" value="holA"/>
    <property type="match status" value="1"/>
</dbReference>
<dbReference type="PANTHER" id="PTHR34388">
    <property type="entry name" value="DNA POLYMERASE III SUBUNIT DELTA"/>
    <property type="match status" value="1"/>
</dbReference>
<keyword evidence="5" id="KW-0235">DNA replication</keyword>
<dbReference type="STRING" id="1367852.SAMN05216516_11424"/>
<dbReference type="SUPFAM" id="SSF52540">
    <property type="entry name" value="P-loop containing nucleoside triphosphate hydrolases"/>
    <property type="match status" value="1"/>
</dbReference>
<evidence type="ECO:0000313" key="14">
    <source>
        <dbReference type="Proteomes" id="UP000242222"/>
    </source>
</evidence>
<sequence>MIRIYPEQLKAQLQEGLRPCYILSGNEPLLLQESQDAIRKQAQQNQFTEHHSSTIDAHTDWDALLASCRELSLFANRQTLTLVLAENGPTAAIAERLITLSGLLHDDILLILRCPRLTKAQENSAWYKALSAPAVVVPCQTPEQSQLSRWVSNRAKQLNLQLDAPSIQLLCYCYEGNLLALSQALERLGLLWPEGKLTLPRVEAAVNDASHFTPFHWVDALLAGKSKRALHVLRQLQQEDIEPVIMLRTLQRDVLVLLTLQRQMKTVALRALLDQHRVWQNRRPLITEALQRLSESRLRQVISQLTRIELIIKQDYGQPVWRELETLTLMLCHPDFPEALIHA</sequence>
<dbReference type="SUPFAM" id="SSF48019">
    <property type="entry name" value="post-AAA+ oligomerization domain-like"/>
    <property type="match status" value="1"/>
</dbReference>
<evidence type="ECO:0000256" key="5">
    <source>
        <dbReference type="ARBA" id="ARBA00022705"/>
    </source>
</evidence>
<dbReference type="Pfam" id="PF06144">
    <property type="entry name" value="DNA_pol3_delta"/>
    <property type="match status" value="1"/>
</dbReference>
<feature type="domain" description="DNA polymerase III delta N-terminal" evidence="11">
    <location>
        <begin position="21"/>
        <end position="140"/>
    </location>
</feature>
<evidence type="ECO:0000256" key="10">
    <source>
        <dbReference type="NCBIfam" id="TIGR01128"/>
    </source>
</evidence>
<evidence type="ECO:0000256" key="6">
    <source>
        <dbReference type="ARBA" id="ARBA00022932"/>
    </source>
</evidence>
<dbReference type="OrthoDB" id="9770982at2"/>
<dbReference type="GO" id="GO:0003677">
    <property type="term" value="F:DNA binding"/>
    <property type="evidence" value="ECO:0007669"/>
    <property type="project" value="InterPro"/>
</dbReference>
<dbReference type="PANTHER" id="PTHR34388:SF1">
    <property type="entry name" value="DNA POLYMERASE III SUBUNIT DELTA"/>
    <property type="match status" value="1"/>
</dbReference>
<evidence type="ECO:0000256" key="2">
    <source>
        <dbReference type="ARBA" id="ARBA00017703"/>
    </source>
</evidence>
<accession>A0A1I5B2L6</accession>
<dbReference type="InterPro" id="IPR027417">
    <property type="entry name" value="P-loop_NTPase"/>
</dbReference>
<evidence type="ECO:0000256" key="9">
    <source>
        <dbReference type="ARBA" id="ARBA00049244"/>
    </source>
</evidence>
<organism evidence="13 14">
    <name type="scientific">Izhakiella capsodis</name>
    <dbReference type="NCBI Taxonomy" id="1367852"/>
    <lineage>
        <taxon>Bacteria</taxon>
        <taxon>Pseudomonadati</taxon>
        <taxon>Pseudomonadota</taxon>
        <taxon>Gammaproteobacteria</taxon>
        <taxon>Enterobacterales</taxon>
        <taxon>Erwiniaceae</taxon>
        <taxon>Izhakiella</taxon>
    </lineage>
</organism>
<dbReference type="Gene3D" id="1.20.272.10">
    <property type="match status" value="1"/>
</dbReference>
<dbReference type="RefSeq" id="WP_092879639.1">
    <property type="nucleotide sequence ID" value="NZ_FOVC01000014.1"/>
</dbReference>
<keyword evidence="6" id="KW-0239">DNA-directed DNA polymerase</keyword>
<dbReference type="Pfam" id="PF14840">
    <property type="entry name" value="DNA_pol3_delt_C"/>
    <property type="match status" value="1"/>
</dbReference>
<gene>
    <name evidence="13" type="ORF">SAMN05216516_11424</name>
</gene>
<dbReference type="InterPro" id="IPR010372">
    <property type="entry name" value="DNA_pol3_delta_N"/>
</dbReference>
<comment type="similarity">
    <text evidence="8">Belongs to the DNA polymerase HolA subunit family.</text>
</comment>
<dbReference type="GO" id="GO:0006261">
    <property type="term" value="P:DNA-templated DNA replication"/>
    <property type="evidence" value="ECO:0007669"/>
    <property type="project" value="TreeGrafter"/>
</dbReference>
<dbReference type="Proteomes" id="UP000242222">
    <property type="component" value="Unassembled WGS sequence"/>
</dbReference>
<dbReference type="EC" id="2.7.7.7" evidence="1 10"/>
<evidence type="ECO:0000256" key="7">
    <source>
        <dbReference type="ARBA" id="ARBA00026073"/>
    </source>
</evidence>
<dbReference type="InterPro" id="IPR032780">
    <property type="entry name" value="DNA_pol3_delt_C"/>
</dbReference>
<proteinExistence type="inferred from homology"/>
<evidence type="ECO:0000259" key="12">
    <source>
        <dbReference type="Pfam" id="PF14840"/>
    </source>
</evidence>
<dbReference type="FunFam" id="1.20.272.10:FF:000008">
    <property type="entry name" value="DNA polymerase III, delta subunit"/>
    <property type="match status" value="1"/>
</dbReference>
<evidence type="ECO:0000256" key="4">
    <source>
        <dbReference type="ARBA" id="ARBA00022695"/>
    </source>
</evidence>
<protein>
    <recommendedName>
        <fullName evidence="2 10">DNA polymerase III subunit delta</fullName>
        <ecNumber evidence="1 10">2.7.7.7</ecNumber>
    </recommendedName>
</protein>
<keyword evidence="4" id="KW-0548">Nucleotidyltransferase</keyword>
<dbReference type="InterPro" id="IPR008921">
    <property type="entry name" value="DNA_pol3_clamp-load_cplx_C"/>
</dbReference>
<name>A0A1I5B2L6_9GAMM</name>